<dbReference type="PANTHER" id="PTHR30203">
    <property type="entry name" value="OUTER MEMBRANE CATION EFFLUX PROTEIN"/>
    <property type="match status" value="1"/>
</dbReference>
<accession>A0A4R6Z1Y6</accession>
<dbReference type="EMBL" id="SNZH01000004">
    <property type="protein sequence ID" value="TDR45581.1"/>
    <property type="molecule type" value="Genomic_DNA"/>
</dbReference>
<keyword evidence="4" id="KW-1185">Reference proteome</keyword>
<dbReference type="PANTHER" id="PTHR30203:SF24">
    <property type="entry name" value="BLR4935 PROTEIN"/>
    <property type="match status" value="1"/>
</dbReference>
<dbReference type="AlphaFoldDB" id="A0A4R6Z1Y6"/>
<dbReference type="Gene3D" id="1.20.1600.10">
    <property type="entry name" value="Outer membrane efflux proteins (OEP)"/>
    <property type="match status" value="1"/>
</dbReference>
<dbReference type="SUPFAM" id="SSF56954">
    <property type="entry name" value="Outer membrane efflux proteins (OEP)"/>
    <property type="match status" value="1"/>
</dbReference>
<comment type="similarity">
    <text evidence="1">Belongs to the outer membrane factor (OMF) (TC 1.B.17) family.</text>
</comment>
<evidence type="ECO:0000256" key="1">
    <source>
        <dbReference type="ARBA" id="ARBA00007613"/>
    </source>
</evidence>
<keyword evidence="2" id="KW-0732">Signal</keyword>
<dbReference type="RefSeq" id="WP_133817958.1">
    <property type="nucleotide sequence ID" value="NZ_SNZH01000004.1"/>
</dbReference>
<dbReference type="InterPro" id="IPR010131">
    <property type="entry name" value="MdtP/NodT-like"/>
</dbReference>
<feature type="signal peptide" evidence="2">
    <location>
        <begin position="1"/>
        <end position="20"/>
    </location>
</feature>
<evidence type="ECO:0000256" key="2">
    <source>
        <dbReference type="SAM" id="SignalP"/>
    </source>
</evidence>
<feature type="chain" id="PRO_5020466170" evidence="2">
    <location>
        <begin position="21"/>
        <end position="434"/>
    </location>
</feature>
<dbReference type="Pfam" id="PF02321">
    <property type="entry name" value="OEP"/>
    <property type="match status" value="2"/>
</dbReference>
<name>A0A4R6Z1Y6_9GAMM</name>
<evidence type="ECO:0000313" key="3">
    <source>
        <dbReference type="EMBL" id="TDR45581.1"/>
    </source>
</evidence>
<gene>
    <name evidence="3" type="ORF">DFR29_1049</name>
</gene>
<sequence length="434" mass="47376">MSRFLFAGLALLAGPMLAAAATEPRAPVAPMAASQTYPQLTLADAIQRVLQDNPALRAAGFSLRAQDARRDQANLKPAWHGTVEAENFLGTGRVSGTSGLEATLRLGTVIERGGKRERRVDQVDADKALLMADQDVSRLDLLAEVARRYIEVAADQEALALTRQATALANRSGELVEQRVRAAKAGEAEAGKARILVARATIAEEHAEHELKSSRVALAATWNAREPEFSRAESAFFDLPEPESLDRLIEALERNPDLARYASARRVEEARLALARAARKPDLTFNAGVRRLQASSDQAFVFSLSVPFGSAARAAPYEREAEFRRDAVDADAEAARADLYRTMYALYQELLHARTQVASLREKVIPEAERTLKATEKGFGAGRYSYLELVDAQQQLLIVRSEAVSAASNYHLLFVELERLAGRSLGVTATEVTP</sequence>
<dbReference type="Proteomes" id="UP000295293">
    <property type="component" value="Unassembled WGS sequence"/>
</dbReference>
<comment type="caution">
    <text evidence="3">The sequence shown here is derived from an EMBL/GenBank/DDBJ whole genome shotgun (WGS) entry which is preliminary data.</text>
</comment>
<reference evidence="3 4" key="1">
    <citation type="submission" date="2019-03" db="EMBL/GenBank/DDBJ databases">
        <title>Genomic Encyclopedia of Type Strains, Phase IV (KMG-IV): sequencing the most valuable type-strain genomes for metagenomic binning, comparative biology and taxonomic classification.</title>
        <authorList>
            <person name="Goeker M."/>
        </authorList>
    </citation>
    <scope>NUCLEOTIDE SEQUENCE [LARGE SCALE GENOMIC DNA]</scope>
    <source>
        <strain evidence="3 4">DSM 21667</strain>
    </source>
</reference>
<dbReference type="GO" id="GO:0015562">
    <property type="term" value="F:efflux transmembrane transporter activity"/>
    <property type="evidence" value="ECO:0007669"/>
    <property type="project" value="InterPro"/>
</dbReference>
<dbReference type="OrthoDB" id="9791261at2"/>
<protein>
    <submittedName>
        <fullName evidence="3">Cobalt-zinc-cadmium efflux system outer membrane protein</fullName>
    </submittedName>
</protein>
<proteinExistence type="inferred from homology"/>
<evidence type="ECO:0000313" key="4">
    <source>
        <dbReference type="Proteomes" id="UP000295293"/>
    </source>
</evidence>
<organism evidence="3 4">
    <name type="scientific">Tahibacter aquaticus</name>
    <dbReference type="NCBI Taxonomy" id="520092"/>
    <lineage>
        <taxon>Bacteria</taxon>
        <taxon>Pseudomonadati</taxon>
        <taxon>Pseudomonadota</taxon>
        <taxon>Gammaproteobacteria</taxon>
        <taxon>Lysobacterales</taxon>
        <taxon>Rhodanobacteraceae</taxon>
        <taxon>Tahibacter</taxon>
    </lineage>
</organism>
<dbReference type="InterPro" id="IPR003423">
    <property type="entry name" value="OMP_efflux"/>
</dbReference>